<accession>A0A512DYP7</accession>
<proteinExistence type="predicted"/>
<evidence type="ECO:0000313" key="2">
    <source>
        <dbReference type="Proteomes" id="UP000321523"/>
    </source>
</evidence>
<gene>
    <name evidence="1" type="ORF">SAE02_54680</name>
</gene>
<dbReference type="Proteomes" id="UP000321523">
    <property type="component" value="Unassembled WGS sequence"/>
</dbReference>
<comment type="caution">
    <text evidence="1">The sequence shown here is derived from an EMBL/GenBank/DDBJ whole genome shotgun (WGS) entry which is preliminary data.</text>
</comment>
<protein>
    <submittedName>
        <fullName evidence="1">Uncharacterized protein</fullName>
    </submittedName>
</protein>
<keyword evidence="2" id="KW-1185">Reference proteome</keyword>
<dbReference type="EMBL" id="BJYZ01000027">
    <property type="protein sequence ID" value="GEO41320.1"/>
    <property type="molecule type" value="Genomic_DNA"/>
</dbReference>
<dbReference type="RefSeq" id="WP_044431564.1">
    <property type="nucleotide sequence ID" value="NZ_BJYZ01000027.1"/>
</dbReference>
<reference evidence="1 2" key="1">
    <citation type="submission" date="2019-07" db="EMBL/GenBank/DDBJ databases">
        <title>Whole genome shotgun sequence of Skermanella aerolata NBRC 106429.</title>
        <authorList>
            <person name="Hosoyama A."/>
            <person name="Uohara A."/>
            <person name="Ohji S."/>
            <person name="Ichikawa N."/>
        </authorList>
    </citation>
    <scope>NUCLEOTIDE SEQUENCE [LARGE SCALE GENOMIC DNA]</scope>
    <source>
        <strain evidence="1 2">NBRC 106429</strain>
    </source>
</reference>
<name>A0A512DYP7_9PROT</name>
<evidence type="ECO:0000313" key="1">
    <source>
        <dbReference type="EMBL" id="GEO41320.1"/>
    </source>
</evidence>
<sequence>MQRSIPDGHVRVSVKFGSRWFAADLPVSQLRSEMGRLTHGLNGARHVDQARGFVTAAMPVIDLLRSAAAGKDVRTVCLAALWVVFHRPPDAQAAQDFFLEIIEFGGCAWVGVSADESGSLASFSYDSYDIAPAHLAEVDTGLQARERLPAHDNRPITAVIDG</sequence>
<dbReference type="AlphaFoldDB" id="A0A512DYP7"/>
<organism evidence="1 2">
    <name type="scientific">Skermanella aerolata</name>
    <dbReference type="NCBI Taxonomy" id="393310"/>
    <lineage>
        <taxon>Bacteria</taxon>
        <taxon>Pseudomonadati</taxon>
        <taxon>Pseudomonadota</taxon>
        <taxon>Alphaproteobacteria</taxon>
        <taxon>Rhodospirillales</taxon>
        <taxon>Azospirillaceae</taxon>
        <taxon>Skermanella</taxon>
    </lineage>
</organism>